<evidence type="ECO:0000256" key="1">
    <source>
        <dbReference type="ARBA" id="ARBA00022690"/>
    </source>
</evidence>
<dbReference type="InterPro" id="IPR020901">
    <property type="entry name" value="Prtase_inh_Kunz-CS"/>
</dbReference>
<evidence type="ECO:0000313" key="8">
    <source>
        <dbReference type="Proteomes" id="UP000677054"/>
    </source>
</evidence>
<dbReference type="PROSITE" id="PS50279">
    <property type="entry name" value="BPTI_KUNITZ_2"/>
    <property type="match status" value="11"/>
</dbReference>
<reference evidence="7" key="1">
    <citation type="submission" date="2020-11" db="EMBL/GenBank/DDBJ databases">
        <authorList>
            <person name="Tran Van P."/>
        </authorList>
    </citation>
    <scope>NUCLEOTIDE SEQUENCE</scope>
</reference>
<dbReference type="InterPro" id="IPR050098">
    <property type="entry name" value="TFPI/VKTCI-like"/>
</dbReference>
<proteinExistence type="predicted"/>
<dbReference type="AlphaFoldDB" id="A0A7R8X5Z4"/>
<dbReference type="Proteomes" id="UP000677054">
    <property type="component" value="Unassembled WGS sequence"/>
</dbReference>
<dbReference type="SUPFAM" id="SSF57362">
    <property type="entry name" value="BPTI-like"/>
    <property type="match status" value="11"/>
</dbReference>
<feature type="compositionally biased region" description="Polar residues" evidence="4">
    <location>
        <begin position="259"/>
        <end position="271"/>
    </location>
</feature>
<dbReference type="SMART" id="SM00131">
    <property type="entry name" value="KU"/>
    <property type="match status" value="11"/>
</dbReference>
<evidence type="ECO:0000256" key="5">
    <source>
        <dbReference type="SAM" id="Phobius"/>
    </source>
</evidence>
<feature type="domain" description="BPTI/Kunitz inhibitor" evidence="6">
    <location>
        <begin position="882"/>
        <end position="932"/>
    </location>
</feature>
<feature type="domain" description="BPTI/Kunitz inhibitor" evidence="6">
    <location>
        <begin position="125"/>
        <end position="183"/>
    </location>
</feature>
<dbReference type="PANTHER" id="PTHR10083:SF374">
    <property type="entry name" value="BPTI_KUNITZ INHIBITOR DOMAIN-CONTAINING PROTEIN"/>
    <property type="match status" value="1"/>
</dbReference>
<dbReference type="OrthoDB" id="365605at2759"/>
<feature type="domain" description="BPTI/Kunitz inhibitor" evidence="6">
    <location>
        <begin position="679"/>
        <end position="729"/>
    </location>
</feature>
<dbReference type="EMBL" id="CAJPEV010000122">
    <property type="protein sequence ID" value="CAG0880941.1"/>
    <property type="molecule type" value="Genomic_DNA"/>
</dbReference>
<evidence type="ECO:0000256" key="3">
    <source>
        <dbReference type="ARBA" id="ARBA00023157"/>
    </source>
</evidence>
<accession>A0A7R8X5Z4</accession>
<keyword evidence="5" id="KW-0472">Membrane</keyword>
<dbReference type="PROSITE" id="PS00280">
    <property type="entry name" value="BPTI_KUNITZ_1"/>
    <property type="match status" value="5"/>
</dbReference>
<dbReference type="SMART" id="SM00214">
    <property type="entry name" value="VWC"/>
    <property type="match status" value="2"/>
</dbReference>
<keyword evidence="1" id="KW-0646">Protease inhibitor</keyword>
<gene>
    <name evidence="7" type="ORF">DSTB1V02_LOCUS1320</name>
</gene>
<keyword evidence="5" id="KW-1133">Transmembrane helix</keyword>
<feature type="domain" description="BPTI/Kunitz inhibitor" evidence="6">
    <location>
        <begin position="350"/>
        <end position="400"/>
    </location>
</feature>
<dbReference type="InterPro" id="IPR001007">
    <property type="entry name" value="VWF_dom"/>
</dbReference>
<evidence type="ECO:0000259" key="6">
    <source>
        <dbReference type="PROSITE" id="PS50279"/>
    </source>
</evidence>
<dbReference type="GO" id="GO:0005615">
    <property type="term" value="C:extracellular space"/>
    <property type="evidence" value="ECO:0007669"/>
    <property type="project" value="TreeGrafter"/>
</dbReference>
<feature type="transmembrane region" description="Helical" evidence="5">
    <location>
        <begin position="12"/>
        <end position="29"/>
    </location>
</feature>
<feature type="domain" description="BPTI/Kunitz inhibitor" evidence="6">
    <location>
        <begin position="738"/>
        <end position="788"/>
    </location>
</feature>
<protein>
    <recommendedName>
        <fullName evidence="6">BPTI/Kunitz inhibitor domain-containing protein</fullName>
    </recommendedName>
</protein>
<evidence type="ECO:0000256" key="4">
    <source>
        <dbReference type="SAM" id="MobiDB-lite"/>
    </source>
</evidence>
<evidence type="ECO:0000256" key="2">
    <source>
        <dbReference type="ARBA" id="ARBA00022900"/>
    </source>
</evidence>
<feature type="domain" description="BPTI/Kunitz inhibitor" evidence="6">
    <location>
        <begin position="816"/>
        <end position="866"/>
    </location>
</feature>
<dbReference type="EMBL" id="LR899639">
    <property type="protein sequence ID" value="CAD7241321.1"/>
    <property type="molecule type" value="Genomic_DNA"/>
</dbReference>
<dbReference type="PANTHER" id="PTHR10083">
    <property type="entry name" value="KUNITZ-TYPE PROTEASE INHIBITOR-RELATED"/>
    <property type="match status" value="1"/>
</dbReference>
<dbReference type="Pfam" id="PF00014">
    <property type="entry name" value="Kunitz_BPTI"/>
    <property type="match status" value="11"/>
</dbReference>
<dbReference type="FunFam" id="4.10.410.10:FF:000020">
    <property type="entry name" value="Collagen, type VI, alpha 3"/>
    <property type="match status" value="5"/>
</dbReference>
<keyword evidence="8" id="KW-1185">Reference proteome</keyword>
<feature type="transmembrane region" description="Helical" evidence="5">
    <location>
        <begin position="36"/>
        <end position="54"/>
    </location>
</feature>
<dbReference type="PRINTS" id="PR00759">
    <property type="entry name" value="BASICPTASE"/>
</dbReference>
<feature type="domain" description="BPTI/Kunitz inhibitor" evidence="6">
    <location>
        <begin position="1031"/>
        <end position="1081"/>
    </location>
</feature>
<feature type="domain" description="BPTI/Kunitz inhibitor" evidence="6">
    <location>
        <begin position="201"/>
        <end position="255"/>
    </location>
</feature>
<dbReference type="FunFam" id="4.10.410.10:FF:000021">
    <property type="entry name" value="Serine protease inhibitor, putative"/>
    <property type="match status" value="1"/>
</dbReference>
<organism evidence="7">
    <name type="scientific">Darwinula stevensoni</name>
    <dbReference type="NCBI Taxonomy" id="69355"/>
    <lineage>
        <taxon>Eukaryota</taxon>
        <taxon>Metazoa</taxon>
        <taxon>Ecdysozoa</taxon>
        <taxon>Arthropoda</taxon>
        <taxon>Crustacea</taxon>
        <taxon>Oligostraca</taxon>
        <taxon>Ostracoda</taxon>
        <taxon>Podocopa</taxon>
        <taxon>Podocopida</taxon>
        <taxon>Darwinulocopina</taxon>
        <taxon>Darwinuloidea</taxon>
        <taxon>Darwinulidae</taxon>
        <taxon>Darwinula</taxon>
    </lineage>
</organism>
<dbReference type="InterPro" id="IPR002223">
    <property type="entry name" value="Kunitz_BPTI"/>
</dbReference>
<keyword evidence="5" id="KW-0812">Transmembrane</keyword>
<feature type="domain" description="BPTI/Kunitz inhibitor" evidence="6">
    <location>
        <begin position="966"/>
        <end position="1016"/>
    </location>
</feature>
<evidence type="ECO:0000313" key="7">
    <source>
        <dbReference type="EMBL" id="CAD7241321.1"/>
    </source>
</evidence>
<feature type="domain" description="BPTI/Kunitz inhibitor" evidence="6">
    <location>
        <begin position="278"/>
        <end position="337"/>
    </location>
</feature>
<keyword evidence="3" id="KW-1015">Disulfide bond</keyword>
<feature type="region of interest" description="Disordered" evidence="4">
    <location>
        <begin position="259"/>
        <end position="286"/>
    </location>
</feature>
<dbReference type="CDD" id="cd00109">
    <property type="entry name" value="Kunitz-type"/>
    <property type="match status" value="9"/>
</dbReference>
<keyword evidence="2" id="KW-0722">Serine protease inhibitor</keyword>
<name>A0A7R8X5Z4_9CRUS</name>
<dbReference type="GO" id="GO:0004867">
    <property type="term" value="F:serine-type endopeptidase inhibitor activity"/>
    <property type="evidence" value="ECO:0007669"/>
    <property type="project" value="UniProtKB-KW"/>
</dbReference>
<feature type="domain" description="BPTI/Kunitz inhibitor" evidence="6">
    <location>
        <begin position="63"/>
        <end position="116"/>
    </location>
</feature>
<dbReference type="InterPro" id="IPR036880">
    <property type="entry name" value="Kunitz_BPTI_sf"/>
</dbReference>
<dbReference type="Gene3D" id="4.10.410.10">
    <property type="entry name" value="Pancreatic trypsin inhibitor Kunitz domain"/>
    <property type="match status" value="11"/>
</dbReference>
<sequence length="1242" mass="138543">MPLRLPFTHSPFIQLLLFAVKANIVVLCIRGASQGIMWFYIIWASMVLCLGPTASQNSELPVCQQPPIKEGHRECLGSFPMWTYNQGEKRCEEYVYGGCGRSENLFKTKEECRNTCPPEEEKDVCDLPPIKSPSGNRPQPSCTGFFPKWTFNASSESCERYIYGGCGRTKNLFDTVEECQATCQSRAQSQPEVGKTPTEICRLPPVKSAGGAICTAYIPMWTFNASTEQCEKYIYGGCGRTENLFETQDICQATCSQISRPGTGQTSSPTNQKDRNICEQPPLKTEGGGDIPAISCTAYIPKWTFDSSQGNCVQYIYGGCRGSENLFDTQKQCQAACMPDGGAVEREKGCKEKVDHGRCYGSFLKWGFNTERNRCEWFLYGGCEGNENRFSTPEECLRVCGGDQPLIDRSCSRDQCQWNLWEHYEALGCKPKFTQGSCCPTHFDCPENSLGGLKNRDKCFYGGQLYAVGEVISETTRDEPCWVNCRCRESFRNRGLAVIDCVIPECPELLGGPSESRDPNCVPLYRPNSCCAYSYDCQNRTESNYACTYEGKGYVKEERFYLEADGGVRCECGDAFTGPGSPACRKPPCGFLVHYQEKLKLGCAPVYLEGGRRCPIDWVCPGAREQRESTGSTATVEVPSPSGEMSDSYGYGYHSRPSISRPSASNPSASYQFAALERCTMQPDQGRCETYQEMYFYNATAGECQKFAYGGCDGNPNRFSTGEECEAECSRSRVPHTCTLPQEIGPCKARKPAWSYDEKTGKCNLFFYGGCQGNQNNFRSMDECNRVCESYRSNKPVTSGTSSGDTAQEILARETCRLPMVVGRCKGRKIRYYYDATTGMCQQFYYSGCDGNANNFENIQECRTACIQDSSSEVFVSRSRRCQLPPEEGPCRGTYRRFHFDPEAKTCREFKYGGCRGNENNYHSVEECMGHCTEGLSSPPDTSSLLLRDAPSQSLVADHEQLNPVCELAKEVGPCKGRLQRYYFDTETRKCMEFTYGGCKGNPNNFPTLQDCQSTCDQSRTDKTHDESDFCREAKDSGPCYGFMRRYFYDVETGKCKEFVYGGCKGNRNNFHNLHDCRSHCERTSEDKVEDGFKDLGMHSSAGMSSSSPSSRARAMGGKEEELRCELGSQVFQLGKVFKPGEKPCVTCTCSTPPDLTCVQRRCPDQPRGCRREAIRGSCCHDIICPTDQTHNSLCKECGNEEYCRITEKTGVECVKCPQLNCPIACTLAKDSNGCSICQCDG</sequence>